<dbReference type="InterPro" id="IPR027005">
    <property type="entry name" value="PMT-like"/>
</dbReference>
<keyword evidence="10" id="KW-1003">Cell membrane</keyword>
<dbReference type="AlphaFoldDB" id="A0AAD0Q4J1"/>
<evidence type="ECO:0000313" key="15">
    <source>
        <dbReference type="Proteomes" id="UP000253779"/>
    </source>
</evidence>
<keyword evidence="7 10" id="KW-1133">Transmembrane helix</keyword>
<evidence type="ECO:0000256" key="5">
    <source>
        <dbReference type="ARBA" id="ARBA00022679"/>
    </source>
</evidence>
<dbReference type="EMBL" id="CP030930">
    <property type="protein sequence ID" value="AXI72060.1"/>
    <property type="molecule type" value="Genomic_DNA"/>
</dbReference>
<evidence type="ECO:0000259" key="12">
    <source>
        <dbReference type="Pfam" id="PF02366"/>
    </source>
</evidence>
<evidence type="ECO:0000256" key="4">
    <source>
        <dbReference type="ARBA" id="ARBA00022676"/>
    </source>
</evidence>
<dbReference type="RefSeq" id="WP_114931522.1">
    <property type="nucleotide sequence ID" value="NZ_CP030930.1"/>
</dbReference>
<evidence type="ECO:0000313" key="14">
    <source>
        <dbReference type="EMBL" id="AXI72060.1"/>
    </source>
</evidence>
<feature type="region of interest" description="Disordered" evidence="11">
    <location>
        <begin position="1"/>
        <end position="30"/>
    </location>
</feature>
<feature type="transmembrane region" description="Helical" evidence="10">
    <location>
        <begin position="335"/>
        <end position="356"/>
    </location>
</feature>
<keyword evidence="8 10" id="KW-0472">Membrane</keyword>
<feature type="domain" description="ArnT-like N-terminal" evidence="12">
    <location>
        <begin position="83"/>
        <end position="308"/>
    </location>
</feature>
<feature type="transmembrane region" description="Helical" evidence="10">
    <location>
        <begin position="74"/>
        <end position="93"/>
    </location>
</feature>
<organism evidence="14 15">
    <name type="scientific">Streptomyces cavourensis</name>
    <dbReference type="NCBI Taxonomy" id="67258"/>
    <lineage>
        <taxon>Bacteria</taxon>
        <taxon>Bacillati</taxon>
        <taxon>Actinomycetota</taxon>
        <taxon>Actinomycetes</taxon>
        <taxon>Kitasatosporales</taxon>
        <taxon>Streptomycetaceae</taxon>
        <taxon>Streptomyces</taxon>
    </lineage>
</organism>
<comment type="similarity">
    <text evidence="3 10">Belongs to the glycosyltransferase 39 family.</text>
</comment>
<feature type="transmembrane region" description="Helical" evidence="10">
    <location>
        <begin position="496"/>
        <end position="524"/>
    </location>
</feature>
<feature type="transmembrane region" description="Helical" evidence="10">
    <location>
        <begin position="473"/>
        <end position="490"/>
    </location>
</feature>
<keyword evidence="6 10" id="KW-0812">Transmembrane</keyword>
<dbReference type="Pfam" id="PF02366">
    <property type="entry name" value="PMT"/>
    <property type="match status" value="1"/>
</dbReference>
<dbReference type="InterPro" id="IPR032421">
    <property type="entry name" value="PMT_4TMC"/>
</dbReference>
<evidence type="ECO:0000259" key="13">
    <source>
        <dbReference type="Pfam" id="PF16192"/>
    </source>
</evidence>
<feature type="transmembrane region" description="Helical" evidence="10">
    <location>
        <begin position="545"/>
        <end position="566"/>
    </location>
</feature>
<feature type="transmembrane region" description="Helical" evidence="10">
    <location>
        <begin position="221"/>
        <end position="240"/>
    </location>
</feature>
<dbReference type="Pfam" id="PF16192">
    <property type="entry name" value="PMT_4TMC"/>
    <property type="match status" value="1"/>
</dbReference>
<dbReference type="PANTHER" id="PTHR10050:SF46">
    <property type="entry name" value="PROTEIN O-MANNOSYL-TRANSFERASE 2"/>
    <property type="match status" value="1"/>
</dbReference>
<gene>
    <name evidence="14" type="ORF">DTW94_12790</name>
</gene>
<feature type="compositionally biased region" description="Polar residues" evidence="11">
    <location>
        <begin position="1"/>
        <end position="11"/>
    </location>
</feature>
<dbReference type="GO" id="GO:0012505">
    <property type="term" value="C:endomembrane system"/>
    <property type="evidence" value="ECO:0007669"/>
    <property type="project" value="UniProtKB-SubCell"/>
</dbReference>
<comment type="function">
    <text evidence="10">Protein O-mannosyltransferase that catalyzes the transfer of a single mannose residue from a polyprenol phospho-mannosyl lipidic donor to the hydroxyl group of selected serine and threonine residues in acceptor proteins.</text>
</comment>
<proteinExistence type="inferred from homology"/>
<keyword evidence="4 10" id="KW-0328">Glycosyltransferase</keyword>
<name>A0AAD0Q4J1_9ACTN</name>
<evidence type="ECO:0000256" key="2">
    <source>
        <dbReference type="ARBA" id="ARBA00004922"/>
    </source>
</evidence>
<comment type="pathway">
    <text evidence="2 10">Protein modification; protein glycosylation.</text>
</comment>
<dbReference type="InterPro" id="IPR003342">
    <property type="entry name" value="ArnT-like_N"/>
</dbReference>
<keyword evidence="5 10" id="KW-0808">Transferase</keyword>
<feature type="transmembrane region" description="Helical" evidence="10">
    <location>
        <begin position="170"/>
        <end position="187"/>
    </location>
</feature>
<evidence type="ECO:0000256" key="11">
    <source>
        <dbReference type="SAM" id="MobiDB-lite"/>
    </source>
</evidence>
<evidence type="ECO:0000256" key="8">
    <source>
        <dbReference type="ARBA" id="ARBA00023136"/>
    </source>
</evidence>
<dbReference type="PANTHER" id="PTHR10050">
    <property type="entry name" value="DOLICHYL-PHOSPHATE-MANNOSE--PROTEIN MANNOSYLTRANSFERASE"/>
    <property type="match status" value="1"/>
</dbReference>
<comment type="subcellular location">
    <subcellularLocation>
        <location evidence="10">Cell membrane</location>
    </subcellularLocation>
    <subcellularLocation>
        <location evidence="1">Endomembrane system</location>
        <topology evidence="1">Multi-pass membrane protein</topology>
    </subcellularLocation>
</comment>
<evidence type="ECO:0000256" key="7">
    <source>
        <dbReference type="ARBA" id="ARBA00022989"/>
    </source>
</evidence>
<evidence type="ECO:0000256" key="10">
    <source>
        <dbReference type="RuleBase" id="RU367007"/>
    </source>
</evidence>
<protein>
    <recommendedName>
        <fullName evidence="9 10">Polyprenol-phosphate-mannose--protein mannosyltransferase</fullName>
        <ecNumber evidence="10">2.4.1.-</ecNumber>
    </recommendedName>
</protein>
<feature type="transmembrane region" description="Helical" evidence="10">
    <location>
        <begin position="449"/>
        <end position="466"/>
    </location>
</feature>
<evidence type="ECO:0000256" key="3">
    <source>
        <dbReference type="ARBA" id="ARBA00007222"/>
    </source>
</evidence>
<reference evidence="14 15" key="1">
    <citation type="submission" date="2018-07" db="EMBL/GenBank/DDBJ databases">
        <title>Complete genome sequence of soil actinomycete Streptomyces cavourensis tj430.</title>
        <authorList>
            <person name="Wang P."/>
            <person name="Huang Y."/>
        </authorList>
    </citation>
    <scope>NUCLEOTIDE SEQUENCE [LARGE SCALE GENOMIC DNA]</scope>
    <source>
        <strain evidence="14 15">TJ430</strain>
    </source>
</reference>
<dbReference type="GO" id="GO:0004169">
    <property type="term" value="F:dolichyl-phosphate-mannose-protein mannosyltransferase activity"/>
    <property type="evidence" value="ECO:0007669"/>
    <property type="project" value="UniProtKB-UniRule"/>
</dbReference>
<dbReference type="Proteomes" id="UP000253779">
    <property type="component" value="Chromosome"/>
</dbReference>
<evidence type="ECO:0000256" key="9">
    <source>
        <dbReference type="ARBA" id="ARBA00093617"/>
    </source>
</evidence>
<feature type="transmembrane region" description="Helical" evidence="10">
    <location>
        <begin position="297"/>
        <end position="314"/>
    </location>
</feature>
<sequence>MTSTAPETQRGQDAGDPLGEEPTSWQRRLRRFGHVPRPETPLRDRLDPPYTRPGRQVWSVFAISPALADRLVRWSGWGGPLLVALVAGVLRFWKLDQPHAVIFDETYYAKDAWALVNQGYEGSWPKDVDKLILKDPSSVPIPTDPGYVVHPPVGKWVIGFGEQLFGFTPFGWRFMVAVLGTLSVLMLCRIGRRLFRSTFLGCLAGLLLAVDGLHFVMSRTALLDLIVMFFVLAAFGCLVVDRDHARRRLAAALPVDEEGVLRPDARIAETLRLGWRPWRLAAGVMLGLAFATKWNGLYVLAAFGLMTVLWDVGARRTAGAAKPYLAVLRRDLVPAFVSTVPVAIVTYLVSWTGWIVTDKGYYRNWAATEGKDSGWSWLLPDWLRSLWHYETQVYDFHVGLTSGHTYESNPWSWLVLGRPVSYFYEEQTGCQESATGKCAAEVLAIGTPLLWWLACVALAYVVWRWLFRRDWRAGAIACGVAAGWLPWFFYQERTIFLFYAVVFVPFLCLAVTMLLGAIIGPAAGKGTRAELGLTTADPTGERRRTLGAIAAGVLVLLIIWNFIYFWPLYTGTSIPEDLWRDRMWLDTWV</sequence>
<dbReference type="GO" id="GO:0005886">
    <property type="term" value="C:plasma membrane"/>
    <property type="evidence" value="ECO:0007669"/>
    <property type="project" value="UniProtKB-SubCell"/>
</dbReference>
<evidence type="ECO:0000256" key="1">
    <source>
        <dbReference type="ARBA" id="ARBA00004127"/>
    </source>
</evidence>
<feature type="domain" description="Protein O-mannosyl-transferase C-terminal four TM" evidence="13">
    <location>
        <begin position="383"/>
        <end position="588"/>
    </location>
</feature>
<accession>A0AAD0Q4J1</accession>
<feature type="transmembrane region" description="Helical" evidence="10">
    <location>
        <begin position="194"/>
        <end position="215"/>
    </location>
</feature>
<evidence type="ECO:0000256" key="6">
    <source>
        <dbReference type="ARBA" id="ARBA00022692"/>
    </source>
</evidence>
<dbReference type="EC" id="2.4.1.-" evidence="10"/>